<sequence>MNSPFVQLASLVTTVHMTQVSDLNRARDIGRPDFDAGVIDCLLRVLHADQSPALRPDALPTAAQKSHRA</sequence>
<reference evidence="1 2" key="1">
    <citation type="submission" date="2017-11" db="EMBL/GenBank/DDBJ databases">
        <title>Draft genome of actinobacteria isolated from guarana (Paullinia cupana (Mart.) Ducke.</title>
        <authorList>
            <person name="Siqueira K.A."/>
            <person name="Liotti R.G."/>
            <person name="Mendes T.A.O."/>
            <person name="Soares M.A."/>
        </authorList>
    </citation>
    <scope>NUCLEOTIDE SEQUENCE [LARGE SCALE GENOMIC DNA]</scope>
    <source>
        <strain evidence="1 2">193</strain>
    </source>
</reference>
<gene>
    <name evidence="1" type="ORF">CTZ28_34520</name>
</gene>
<dbReference type="EMBL" id="PENI01000030">
    <property type="protein sequence ID" value="RMB81519.1"/>
    <property type="molecule type" value="Genomic_DNA"/>
</dbReference>
<dbReference type="AlphaFoldDB" id="A0A3M0I5W7"/>
<evidence type="ECO:0000313" key="1">
    <source>
        <dbReference type="EMBL" id="RMB81519.1"/>
    </source>
</evidence>
<organism evidence="1 2">
    <name type="scientific">Streptomyces shenzhenensis</name>
    <dbReference type="NCBI Taxonomy" id="943815"/>
    <lineage>
        <taxon>Bacteria</taxon>
        <taxon>Bacillati</taxon>
        <taxon>Actinomycetota</taxon>
        <taxon>Actinomycetes</taxon>
        <taxon>Kitasatosporales</taxon>
        <taxon>Streptomycetaceae</taxon>
        <taxon>Streptomyces</taxon>
    </lineage>
</organism>
<comment type="caution">
    <text evidence="1">The sequence shown here is derived from an EMBL/GenBank/DDBJ whole genome shotgun (WGS) entry which is preliminary data.</text>
</comment>
<dbReference type="Proteomes" id="UP000270471">
    <property type="component" value="Unassembled WGS sequence"/>
</dbReference>
<accession>A0A3M0I5W7</accession>
<keyword evidence="2" id="KW-1185">Reference proteome</keyword>
<proteinExistence type="predicted"/>
<dbReference type="RefSeq" id="WP_121893713.1">
    <property type="nucleotide sequence ID" value="NZ_PENI01000030.1"/>
</dbReference>
<evidence type="ECO:0000313" key="2">
    <source>
        <dbReference type="Proteomes" id="UP000270471"/>
    </source>
</evidence>
<protein>
    <submittedName>
        <fullName evidence="1">Uncharacterized protein</fullName>
    </submittedName>
</protein>
<name>A0A3M0I5W7_9ACTN</name>